<evidence type="ECO:0000313" key="2">
    <source>
        <dbReference type="EMBL" id="RAI00428.1"/>
    </source>
</evidence>
<proteinExistence type="predicted"/>
<evidence type="ECO:0000313" key="3">
    <source>
        <dbReference type="Proteomes" id="UP000249590"/>
    </source>
</evidence>
<comment type="caution">
    <text evidence="2">The sequence shown here is derived from an EMBL/GenBank/DDBJ whole genome shotgun (WGS) entry which is preliminary data.</text>
</comment>
<name>A0A8B2NXB6_9HYPH</name>
<accession>A0A8B2NXB6</accession>
<dbReference type="RefSeq" id="WP_111346353.1">
    <property type="nucleotide sequence ID" value="NZ_JAIWKD010000008.1"/>
</dbReference>
<dbReference type="AlphaFoldDB" id="A0A8B2NXB6"/>
<dbReference type="EMBL" id="QHHQ01000003">
    <property type="protein sequence ID" value="RAI00428.1"/>
    <property type="molecule type" value="Genomic_DNA"/>
</dbReference>
<reference evidence="2 3" key="1">
    <citation type="submission" date="2018-05" db="EMBL/GenBank/DDBJ databases">
        <title>Acuticoccus sediminis sp. nov., isolated from deep-sea sediment of Indian Ocean.</title>
        <authorList>
            <person name="Liu X."/>
            <person name="Lai Q."/>
            <person name="Du Y."/>
            <person name="Sun F."/>
            <person name="Zhang X."/>
            <person name="Wang S."/>
            <person name="Shao Z."/>
        </authorList>
    </citation>
    <scope>NUCLEOTIDE SEQUENCE [LARGE SCALE GENOMIC DNA]</scope>
    <source>
        <strain evidence="2 3">PTG4-2</strain>
    </source>
</reference>
<evidence type="ECO:0000256" key="1">
    <source>
        <dbReference type="SAM" id="SignalP"/>
    </source>
</evidence>
<dbReference type="Proteomes" id="UP000249590">
    <property type="component" value="Unassembled WGS sequence"/>
</dbReference>
<keyword evidence="1" id="KW-0732">Signal</keyword>
<dbReference type="OrthoDB" id="9979230at2"/>
<feature type="signal peptide" evidence="1">
    <location>
        <begin position="1"/>
        <end position="22"/>
    </location>
</feature>
<gene>
    <name evidence="2" type="ORF">DLJ53_14255</name>
</gene>
<keyword evidence="3" id="KW-1185">Reference proteome</keyword>
<feature type="chain" id="PRO_5032424750" evidence="1">
    <location>
        <begin position="23"/>
        <end position="89"/>
    </location>
</feature>
<sequence>MLQYFKVAAVAAALVTSTAAFAQTEADCEAAIRQTQADAENDGNLQNNDDKSDELATMLAEAGEAGIQGEYQKCLDMVRDARGAAGLSN</sequence>
<protein>
    <submittedName>
        <fullName evidence="2">Uncharacterized protein</fullName>
    </submittedName>
</protein>
<organism evidence="2 3">
    <name type="scientific">Acuticoccus sediminis</name>
    <dbReference type="NCBI Taxonomy" id="2184697"/>
    <lineage>
        <taxon>Bacteria</taxon>
        <taxon>Pseudomonadati</taxon>
        <taxon>Pseudomonadota</taxon>
        <taxon>Alphaproteobacteria</taxon>
        <taxon>Hyphomicrobiales</taxon>
        <taxon>Amorphaceae</taxon>
        <taxon>Acuticoccus</taxon>
    </lineage>
</organism>